<comment type="caution">
    <text evidence="2">The sequence shown here is derived from an EMBL/GenBank/DDBJ whole genome shotgun (WGS) entry which is preliminary data.</text>
</comment>
<reference evidence="2 3" key="1">
    <citation type="submission" date="2024-03" db="EMBL/GenBank/DDBJ databases">
        <title>The Acrasis kona genome and developmental transcriptomes reveal deep origins of eukaryotic multicellular pathways.</title>
        <authorList>
            <person name="Sheikh S."/>
            <person name="Fu C.-J."/>
            <person name="Brown M.W."/>
            <person name="Baldauf S.L."/>
        </authorList>
    </citation>
    <scope>NUCLEOTIDE SEQUENCE [LARGE SCALE GENOMIC DNA]</scope>
    <source>
        <strain evidence="2 3">ATCC MYA-3509</strain>
    </source>
</reference>
<dbReference type="GO" id="GO:0005975">
    <property type="term" value="P:carbohydrate metabolic process"/>
    <property type="evidence" value="ECO:0007669"/>
    <property type="project" value="InterPro"/>
</dbReference>
<dbReference type="Proteomes" id="UP001431209">
    <property type="component" value="Unassembled WGS sequence"/>
</dbReference>
<accession>A0AAW2Z141</accession>
<proteinExistence type="predicted"/>
<keyword evidence="1" id="KW-0812">Transmembrane</keyword>
<gene>
    <name evidence="2" type="ORF">AKO1_014897</name>
</gene>
<evidence type="ECO:0000313" key="3">
    <source>
        <dbReference type="Proteomes" id="UP001431209"/>
    </source>
</evidence>
<evidence type="ECO:0000256" key="1">
    <source>
        <dbReference type="SAM" id="Phobius"/>
    </source>
</evidence>
<protein>
    <submittedName>
        <fullName evidence="2">Uncharacterized protein</fullName>
    </submittedName>
</protein>
<dbReference type="EMBL" id="JAOPGA020000923">
    <property type="protein sequence ID" value="KAL0482998.1"/>
    <property type="molecule type" value="Genomic_DNA"/>
</dbReference>
<feature type="transmembrane region" description="Helical" evidence="1">
    <location>
        <begin position="419"/>
        <end position="439"/>
    </location>
</feature>
<dbReference type="InterPro" id="IPR008928">
    <property type="entry name" value="6-hairpin_glycosidase_sf"/>
</dbReference>
<dbReference type="SUPFAM" id="SSF48208">
    <property type="entry name" value="Six-hairpin glycosidases"/>
    <property type="match status" value="1"/>
</dbReference>
<keyword evidence="1" id="KW-1133">Transmembrane helix</keyword>
<keyword evidence="1" id="KW-0472">Membrane</keyword>
<keyword evidence="3" id="KW-1185">Reference proteome</keyword>
<name>A0AAW2Z141_9EUKA</name>
<dbReference type="AlphaFoldDB" id="A0AAW2Z141"/>
<sequence length="480" mass="53237">MSLRADIYDNALAAIFMINAGRLDIAKKICDTFVLLVSLDQIGDGRLRAAYSVNNPINREFVNNQYITYGPNVVDTSITTGSMAYLVIALTRFYVHTKDYKYLKTAIKVASHINNNLKYDSEYGGFTGGYTQSSLTDVPLTWRSVEHNIAVWGAARMLFGLTSDVTWSDMMTSSQTYVQKCFNSNEGVYNVGSQPSVPPVDTDKTDFITADAQTLSALSGIDQDDTRRKSSLDYVMNNLFKTESQVDDVTGNTINYDGILYSNQGSSIQFEQVAIAAMAYQSMGQQLSSTDSDTSNKYLDMAKKLTLSILNNQQYALNGDGQGIVVSINQNGAKVWNGDDLKGESWTYYPVLHTASSAWAGLAMYHVLMNDPFASPFSEYYKKDEITKFSTSVLATNTFTGYTTLVEDHSVYVIGTTSLVLTCVVAFFFVLGFVLMAVVNVKLIRRYYRIVIGEEMEKNLQLDVVRGLRTPDTPVSPMST</sequence>
<organism evidence="2 3">
    <name type="scientific">Acrasis kona</name>
    <dbReference type="NCBI Taxonomy" id="1008807"/>
    <lineage>
        <taxon>Eukaryota</taxon>
        <taxon>Discoba</taxon>
        <taxon>Heterolobosea</taxon>
        <taxon>Tetramitia</taxon>
        <taxon>Eutetramitia</taxon>
        <taxon>Acrasidae</taxon>
        <taxon>Acrasis</taxon>
    </lineage>
</organism>
<evidence type="ECO:0000313" key="2">
    <source>
        <dbReference type="EMBL" id="KAL0482998.1"/>
    </source>
</evidence>